<gene>
    <name evidence="2" type="ORF">CUESP1_2848</name>
</gene>
<keyword evidence="1" id="KW-1133">Transmembrane helix</keyword>
<dbReference type="AlphaFoldDB" id="M1Z075"/>
<evidence type="ECO:0000313" key="3">
    <source>
        <dbReference type="Proteomes" id="UP000245423"/>
    </source>
</evidence>
<sequence>MDKVMVFKIFIMVILGGVSTFYINHKLKKGPVFASAIVTFFSGIVLPFLFKDSGLTMAAATAAGSYIGMSGKEQIQNSMEIIVASIFLSTLFVISNDVFIGIGGKLGTMACISVMALYGIKTLSGNIMFKGNGKPKDLDIRNN</sequence>
<keyword evidence="3" id="KW-1185">Reference proteome</keyword>
<dbReference type="OrthoDB" id="1954818at2"/>
<name>M1Z075_9FIRM</name>
<proteinExistence type="predicted"/>
<dbReference type="EMBL" id="LT669839">
    <property type="protein sequence ID" value="SHD78178.1"/>
    <property type="molecule type" value="Genomic_DNA"/>
</dbReference>
<dbReference type="Proteomes" id="UP000245423">
    <property type="component" value="Chromosome 1"/>
</dbReference>
<keyword evidence="1" id="KW-0812">Transmembrane</keyword>
<keyword evidence="1" id="KW-0472">Membrane</keyword>
<evidence type="ECO:0000256" key="1">
    <source>
        <dbReference type="SAM" id="Phobius"/>
    </source>
</evidence>
<feature type="transmembrane region" description="Helical" evidence="1">
    <location>
        <begin position="98"/>
        <end position="120"/>
    </location>
</feature>
<feature type="transmembrane region" description="Helical" evidence="1">
    <location>
        <begin position="30"/>
        <end position="50"/>
    </location>
</feature>
<organism evidence="2 3">
    <name type="scientific">[Clostridium] ultunense Esp</name>
    <dbReference type="NCBI Taxonomy" id="1288971"/>
    <lineage>
        <taxon>Bacteria</taxon>
        <taxon>Bacillati</taxon>
        <taxon>Bacillota</taxon>
        <taxon>Tissierellia</taxon>
        <taxon>Tissierellales</taxon>
        <taxon>Tepidimicrobiaceae</taxon>
        <taxon>Schnuerera</taxon>
    </lineage>
</organism>
<dbReference type="RefSeq" id="WP_005586341.1">
    <property type="nucleotide sequence ID" value="NZ_LT669839.1"/>
</dbReference>
<dbReference type="HOGENOM" id="CLU_150518_0_0_9"/>
<evidence type="ECO:0000313" key="2">
    <source>
        <dbReference type="EMBL" id="SHD78178.1"/>
    </source>
</evidence>
<reference evidence="2 3" key="1">
    <citation type="submission" date="2016-11" db="EMBL/GenBank/DDBJ databases">
        <authorList>
            <person name="Manzoor S."/>
        </authorList>
    </citation>
    <scope>NUCLEOTIDE SEQUENCE [LARGE SCALE GENOMIC DNA]</scope>
    <source>
        <strain evidence="2">Clostridium ultunense strain Esp</strain>
    </source>
</reference>
<accession>M1Z075</accession>
<protein>
    <submittedName>
        <fullName evidence="2">Uncharacterized protein</fullName>
    </submittedName>
</protein>
<feature type="transmembrane region" description="Helical" evidence="1">
    <location>
        <begin position="6"/>
        <end position="23"/>
    </location>
</feature>